<reference evidence="3" key="1">
    <citation type="submission" date="2022-08" db="UniProtKB">
        <authorList>
            <consortium name="EnsemblMetazoa"/>
        </authorList>
    </citation>
    <scope>IDENTIFICATION</scope>
    <source>
        <strain evidence="3">05x7-T-G4-1.051#20</strain>
    </source>
</reference>
<name>A0A8W8HRH6_MAGGI</name>
<dbReference type="EnsemblMetazoa" id="G10642.2">
    <property type="protein sequence ID" value="G10642.2:cds"/>
    <property type="gene ID" value="G10642"/>
</dbReference>
<dbReference type="PANTHER" id="PTHR31840">
    <property type="entry name" value="COILED-COIL DOMAIN-CONTAINING PROTEIN 97"/>
    <property type="match status" value="1"/>
</dbReference>
<protein>
    <recommendedName>
        <fullName evidence="2">CCD97-like C-terminal domain-containing protein</fullName>
    </recommendedName>
</protein>
<organism evidence="3 4">
    <name type="scientific">Magallana gigas</name>
    <name type="common">Pacific oyster</name>
    <name type="synonym">Crassostrea gigas</name>
    <dbReference type="NCBI Taxonomy" id="29159"/>
    <lineage>
        <taxon>Eukaryota</taxon>
        <taxon>Metazoa</taxon>
        <taxon>Spiralia</taxon>
        <taxon>Lophotrochozoa</taxon>
        <taxon>Mollusca</taxon>
        <taxon>Bivalvia</taxon>
        <taxon>Autobranchia</taxon>
        <taxon>Pteriomorphia</taxon>
        <taxon>Ostreida</taxon>
        <taxon>Ostreoidea</taxon>
        <taxon>Ostreidae</taxon>
        <taxon>Magallana</taxon>
    </lineage>
</organism>
<dbReference type="EnsemblMetazoa" id="G10642.3">
    <property type="protein sequence ID" value="G10642.3:cds"/>
    <property type="gene ID" value="G10642"/>
</dbReference>
<dbReference type="Pfam" id="PF09747">
    <property type="entry name" value="CCD97-like_C"/>
    <property type="match status" value="1"/>
</dbReference>
<feature type="compositionally biased region" description="Acidic residues" evidence="1">
    <location>
        <begin position="200"/>
        <end position="222"/>
    </location>
</feature>
<feature type="domain" description="CCD97-like C-terminal" evidence="2">
    <location>
        <begin position="120"/>
        <end position="278"/>
    </location>
</feature>
<dbReference type="OMA" id="LDVYMRH"/>
<dbReference type="InterPro" id="IPR040233">
    <property type="entry name" value="CCD97-like_C"/>
</dbReference>
<proteinExistence type="predicted"/>
<feature type="region of interest" description="Disordered" evidence="1">
    <location>
        <begin position="194"/>
        <end position="228"/>
    </location>
</feature>
<feature type="region of interest" description="Disordered" evidence="1">
    <location>
        <begin position="252"/>
        <end position="312"/>
    </location>
</feature>
<evidence type="ECO:0000259" key="2">
    <source>
        <dbReference type="Pfam" id="PF09747"/>
    </source>
</evidence>
<evidence type="ECO:0000313" key="3">
    <source>
        <dbReference type="EnsemblMetazoa" id="G10642.3:cds"/>
    </source>
</evidence>
<evidence type="ECO:0000256" key="1">
    <source>
        <dbReference type="SAM" id="MobiDB-lite"/>
    </source>
</evidence>
<evidence type="ECO:0000313" key="4">
    <source>
        <dbReference type="Proteomes" id="UP000005408"/>
    </source>
</evidence>
<dbReference type="OrthoDB" id="333176at2759"/>
<feature type="compositionally biased region" description="Acidic residues" evidence="1">
    <location>
        <begin position="260"/>
        <end position="293"/>
    </location>
</feature>
<dbReference type="AlphaFoldDB" id="A0A8W8HRH6"/>
<dbReference type="InterPro" id="IPR018613">
    <property type="entry name" value="Ccdc97-like"/>
</dbReference>
<keyword evidence="4" id="KW-1185">Reference proteome</keyword>
<dbReference type="Proteomes" id="UP000005408">
    <property type="component" value="Unassembled WGS sequence"/>
</dbReference>
<accession>A0A8W8HRH6</accession>
<sequence>MMDVKNQSSSKTVGEGWCIDLDDRRNVKERMLIRVAKSNAHFKHQQLGESDLTISEKLQIAEDVLSTKGDKSFLARFWQQLTMEDVEYFSKSRDDYEVNFYLEEIEKNCNAHFCTNVVKNRRYEAMKKLENEGEYFSEEEMKYRDPYLYEQLIGQFITEEEAQKKIDKSDLRFSTILLKHMDQLDENELYYKEKEKEECQMEEEDTSDDEEEIEEESTEEISEERKNDLKLEFTRIMKERFLAGKDKKFDYSSVDHNTEYDDLEVLERDEEEKYFDSEDIDDLDSSELMEEQIPEQTQAMCLDDSPSEHSQG</sequence>
<dbReference type="PANTHER" id="PTHR31840:SF1">
    <property type="entry name" value="COILED-COIL DOMAIN-CONTAINING PROTEIN 97"/>
    <property type="match status" value="1"/>
</dbReference>